<accession>A0A0U1LME1</accession>
<dbReference type="STRING" id="28573.A0A0U1LME1"/>
<dbReference type="OrthoDB" id="2013972at2759"/>
<sequence length="331" mass="37895">MAQHVYTDLPLEVDSSDADSAFGGSNIDSLSYKTSITSSIWNYKYENGRRYHSYREGAYVIPNDDQEQDRMDLLHHVYRLLLKGELHCAPITENPRRVLDLGTGTGIWAIDFADQFPECEVIGNDLSPIQPQWTPPNVTFEIDDFEAEWPFSRPFDYIHGRELAGSVKDFDALFTRAYKHLAPGGYFEMQSFRIEIFADDNTLEKAPYTTQWTALLKEASEKFGKPMTNMDVWPDKMTAAGFDDVTLRIVKVPMNPWPKDPRQKEIGRYMQVEQESAAPGYTNALLSRVLGWSKEEIDVLLAHVVSELRDRSIHQYAKLYLIHGRKPSTGD</sequence>
<gene>
    <name evidence="1" type="ORF">PISL3812_01545</name>
</gene>
<dbReference type="Gene3D" id="3.40.50.150">
    <property type="entry name" value="Vaccinia Virus protein VP39"/>
    <property type="match status" value="1"/>
</dbReference>
<reference evidence="1 2" key="1">
    <citation type="submission" date="2015-04" db="EMBL/GenBank/DDBJ databases">
        <authorList>
            <person name="Syromyatnikov M.Y."/>
            <person name="Popov V.N."/>
        </authorList>
    </citation>
    <scope>NUCLEOTIDE SEQUENCE [LARGE SCALE GENOMIC DNA]</scope>
    <source>
        <strain evidence="1">WF-38-12</strain>
    </source>
</reference>
<name>A0A0U1LME1_TALIS</name>
<keyword evidence="2" id="KW-1185">Reference proteome</keyword>
<organism evidence="1 2">
    <name type="scientific">Talaromyces islandicus</name>
    <name type="common">Penicillium islandicum</name>
    <dbReference type="NCBI Taxonomy" id="28573"/>
    <lineage>
        <taxon>Eukaryota</taxon>
        <taxon>Fungi</taxon>
        <taxon>Dikarya</taxon>
        <taxon>Ascomycota</taxon>
        <taxon>Pezizomycotina</taxon>
        <taxon>Eurotiomycetes</taxon>
        <taxon>Eurotiomycetidae</taxon>
        <taxon>Eurotiales</taxon>
        <taxon>Trichocomaceae</taxon>
        <taxon>Talaromyces</taxon>
        <taxon>Talaromyces sect. Islandici</taxon>
    </lineage>
</organism>
<dbReference type="EMBL" id="CVMT01000001">
    <property type="protein sequence ID" value="CRG84232.1"/>
    <property type="molecule type" value="Genomic_DNA"/>
</dbReference>
<dbReference type="OMA" id="MANMDEW"/>
<evidence type="ECO:0000313" key="1">
    <source>
        <dbReference type="EMBL" id="CRG84232.1"/>
    </source>
</evidence>
<protein>
    <submittedName>
        <fullName evidence="1">Uncharacterized protein</fullName>
    </submittedName>
</protein>
<dbReference type="Pfam" id="PF13489">
    <property type="entry name" value="Methyltransf_23"/>
    <property type="match status" value="1"/>
</dbReference>
<dbReference type="CDD" id="cd02440">
    <property type="entry name" value="AdoMet_MTases"/>
    <property type="match status" value="1"/>
</dbReference>
<dbReference type="AlphaFoldDB" id="A0A0U1LME1"/>
<dbReference type="PANTHER" id="PTHR43591">
    <property type="entry name" value="METHYLTRANSFERASE"/>
    <property type="match status" value="1"/>
</dbReference>
<dbReference type="GO" id="GO:0008168">
    <property type="term" value="F:methyltransferase activity"/>
    <property type="evidence" value="ECO:0007669"/>
    <property type="project" value="TreeGrafter"/>
</dbReference>
<dbReference type="InterPro" id="IPR029063">
    <property type="entry name" value="SAM-dependent_MTases_sf"/>
</dbReference>
<evidence type="ECO:0000313" key="2">
    <source>
        <dbReference type="Proteomes" id="UP000054383"/>
    </source>
</evidence>
<dbReference type="Proteomes" id="UP000054383">
    <property type="component" value="Unassembled WGS sequence"/>
</dbReference>
<proteinExistence type="predicted"/>
<dbReference type="PANTHER" id="PTHR43591:SF31">
    <property type="entry name" value="LAEA-LIKE, PUTATIVE (AFU_ORTHOLOGUE AFUA_8G01930)-RELATED"/>
    <property type="match status" value="1"/>
</dbReference>
<dbReference type="SUPFAM" id="SSF53335">
    <property type="entry name" value="S-adenosyl-L-methionine-dependent methyltransferases"/>
    <property type="match status" value="1"/>
</dbReference>